<dbReference type="InterPro" id="IPR036638">
    <property type="entry name" value="HLH_DNA-bd_sf"/>
</dbReference>
<dbReference type="GO" id="GO:0001708">
    <property type="term" value="P:cell fate specification"/>
    <property type="evidence" value="ECO:0007669"/>
    <property type="project" value="TreeGrafter"/>
</dbReference>
<feature type="compositionally biased region" description="Polar residues" evidence="16">
    <location>
        <begin position="2513"/>
        <end position="2525"/>
    </location>
</feature>
<keyword evidence="11 14" id="KW-0539">Nucleus</keyword>
<feature type="region of interest" description="Disordered" evidence="16">
    <location>
        <begin position="1105"/>
        <end position="1132"/>
    </location>
</feature>
<dbReference type="FunFam" id="4.10.280.10:FF:000040">
    <property type="entry name" value="MAX gene-associated protein isoform X1"/>
    <property type="match status" value="1"/>
</dbReference>
<feature type="compositionally biased region" description="Basic and acidic residues" evidence="16">
    <location>
        <begin position="2538"/>
        <end position="2550"/>
    </location>
</feature>
<dbReference type="GO" id="GO:0000981">
    <property type="term" value="F:DNA-binding transcription factor activity, RNA polymerase II-specific"/>
    <property type="evidence" value="ECO:0007669"/>
    <property type="project" value="TreeGrafter"/>
</dbReference>
<dbReference type="InterPro" id="IPR037935">
    <property type="entry name" value="MAX_gene-associated_bHLHzip"/>
</dbReference>
<sequence length="2762" mass="304742">MEKHKNPLTTEEGNKSSLTPPAYFVILQQSQGNGKKEGILVANRDVSSVAPIVSSGSDKSKTRTFLSADCKSGNITVTLDNNNMWNEFYHCSTEMVLTKQGRRMFPYCRYWITGLDPYQKYILVMDITPMDNHRYKWNGKWWEAGGKSEPHVLGRVFIHPESPSTGQYWMHQPVSFYKLKLTNNILDQEGHIILHSMHRYLPRLHIVPAQKDTEVIHFNGPDVHTFTFPQTEFIAVTAYQNFQITQLKIDCNPFAKGFREGAVTGKPVKDTKSKNCDLESNSQCTKTPNDPESIQNLREIFRASENSDGDTEPEAFNAEQDFLQFAHPHVAQTDGCKMETNCTDSPAPIGVADSSAGNPTLKAEGQLITAIKQEPADNEYNKDDSMQDINIKQESEEEVTDEYSNSDDDYPILEKQFAQFRKEPHVERKRSLNSPFGVAKAKMLKLDSNETPLVCLESCNVDYSTVQKKMPKEKILNLQTKDVSSESCQSINTHVIKGSSDKNIQKLNKSHNDTCCVKPKVLNIGNKKLPFILSKVSLSHTLHKSTLPLVKNKRGRPRKHKPAEPSTQVYSPLQVRSSFPDFNPDLEDVDGVLFVAFSSKEALDFNTGGKKKKTPPCNFLIPPVNVEKGTLNEIMTLEKQLVEDLQTMKYNQVIHPALQQVGLKLNIVDQSMSIDLRYLGVQLPLPYIGRNARWNCYELCSQVSRSPFISRTGKTTDYTKIKGWRDKFLSNVTSLNSESTKPSFSGSNCENVLKNLSAFCSDELDEYLENEAKLMENCNALPQNETASSDYQLPTESPSSVKTFDNVLKKHNLYATASTKALKSHTTSGTKNQTRTLHKTSTSKVKANVKTCEKTKESPTISPITLTPAEASSESVKDLPLSCNVGPSLEDSLLSGLKQTQLTNQQSHLRPVGFSKAYTKLLNLEENNVWEGKSRTYITEERADICLTVLLTAQDSLKNKPVQKIICKQAAPCNKLFCRLGCVCQSLNHSKRSSLHCHLADCMLGCVCIENRELQEKSGINNKGLSESMQQTSNQGKPFQPIAGFHSEKSKEKAIEDEKDICGLKLRTSVRFPIWNKNDCDPEPIHNPKQATLDTEYIIKLPHMESQELKKDGSPNISKAGDGSMQSPVASKEDSDPVYMFFDGLMTCARVRIYERKPLEEMAKQEQCICDSSDVNEKDSNSKQCKGREKKRGMELMDDVEDCCAPTKLIDIISDCSWEEDRSKILNIVSQRMTNSDPQSFKVGSFNIELASEGKISGHATGSTYSSRVKISMAPSETKDKDSEKWKTERIKLTERKLTELGPDTEQLQKSHGGKGLPFYTKIMPAGKLIARLQTSNIHHDLIQVNGKNYPRAKLLLGQMGALHPANRLAAYITHRLRPSLYNLSKCKEINERSLYEDLTSSSSSSEKAKENAASVLDDKMPPPNTIVPTRPSVVPAGMENRLGPRLLLIPVQSNSRPVRPISTVPQTPGQKMVLQPIRSPGKNLFRHPNGQIIQLVPLQQVRGGNVHQRTQQFVLRNPGATMGVRLSLQTKSETVIPQPSSIVSSSVPTVSVSTGSVGSLSKISPITQASPVISQEPSFLSQIGTMRLRIVPPVNSNETSQVNAKIITYNSGGQSVSSTNCMPFQSGSFALLKVPSQAADSGAVPNITTSQNSNTNPNVMPTGTQDISAKCETSVDTIEFKCPKNTNNIVQSSLPSATTVEPSGNNDFEKIVPSSNAQNGSPNFEKRGTSLLEQNINVECEESGTSIVDQNINAKCKKSGPSPVEQNINAECEKSGTHPAEQNVNDEFKNSSTSHVGQNYAECEKSGPSPVEQNINSECKKSSTSPVTFPIDHNKNPECENLVLSPIKQNGNDGKKTGTDHMEDVNTGTLLQQCGNNEADSVMELSSNTECSRISASHVEQNENIECKKNEVLSPVEKNGNPECKKTGTSPVEYSSLIEPMEIIFREEDAFDDSVHSNRGNSKEAAGSPRILKTTNESQLPKTDGMHTQCPEKSVCDIEQKVLTKCAYQPKTKECAHEAPALFTLEESPENVLSRTSETMIKCNEKSYFYEDGITLESPKGLDSPDFINTDNQDCLNLDVEDSEIDEAVDIETVEELSEKINIARLKASINRKMSSNPCSAHIEYMETYKKGLKNVDPFMRDDEEDTNDFHRRTHTANERKRRNEMRDLFDELKNALGLHNLPKVSKSYILKQAIEEIEGLTDLADTLIRKKSLLSQTQNHLIKKVSNLSGKPKDLVLKKLEYVHAKQKAVEAEKKKKNLEEDLALHKASMLNAVPLKKTFPPLGNETAPILGSSNAKKPIILAKRPMPIAVESKSPQQISITASNLLVTSQGQLVTLKGPVVPGQVSSVPSAVIQAELSPRVAGSMQQGLASVVIQLPGTIQVKGLIGNTSIPITIVPNSAAPTKEAEKDDLSMMPKIVNVTSLANETSVNLDANVEPKTTAKETRGDFSQCSVINKAADCGAIVEQGAVDTTPKVSHVVLKETYERISLVPNKVPECKESNLSKDVACPHSSSCQQENSGDTKSVILGDKKTHKGNQESRTQGECKKVSSSLDEPDLEASSLIDVIGDHEDSDETLTSLLNEIAFLNHPLDTDDMDSGSDFAGSETASRNSAGKLTDGNESLLSFKELPEIKEKNVSLSPLFLQLEEGEIQECVKQNKEADLTFVADTNKSLSSADSKTHCLQGATGIDPSNEKLVKQETSCTQMLWRPMPKLAPLGLKAAAMSAAHSVHESKAMPALAPVTMRLNPPKSTFSDEQNPM</sequence>
<dbReference type="Pfam" id="PF16059">
    <property type="entry name" value="MGA_dom"/>
    <property type="match status" value="1"/>
</dbReference>
<evidence type="ECO:0000256" key="10">
    <source>
        <dbReference type="ARBA" id="ARBA00023163"/>
    </source>
</evidence>
<comment type="function">
    <text evidence="12">Functions as a dual-specificity transcription factor, regulating the expression of both MAX-network and T-box family target genes. Functions as a repressor or an activator. Binds to 5'-AATTTCACACCTAGGTGTGAAATT-3' core sequence and seems to regulate MYC-MAX target genes. Suppresses transcriptional activation by MYC and inhibits MYC-dependent cell transformation. Function activated by heterodimerization with MAX. This heterodimerization serves the dual function of both generating an E-box-binding heterodimer and simultaneously blocking interaction of a corepressor.</text>
</comment>
<feature type="region of interest" description="Disordered" evidence="16">
    <location>
        <begin position="2594"/>
        <end position="2618"/>
    </location>
</feature>
<comment type="caution">
    <text evidence="14">Lacks conserved residue(s) required for the propagation of feature annotation.</text>
</comment>
<keyword evidence="7" id="KW-0805">Transcription regulation</keyword>
<feature type="region of interest" description="Disordered" evidence="16">
    <location>
        <begin position="823"/>
        <end position="845"/>
    </location>
</feature>
<keyword evidence="6" id="KW-0832">Ubl conjugation</keyword>
<feature type="region of interest" description="Disordered" evidence="16">
    <location>
        <begin position="1955"/>
        <end position="1991"/>
    </location>
</feature>
<dbReference type="Pfam" id="PF00010">
    <property type="entry name" value="HLH"/>
    <property type="match status" value="1"/>
</dbReference>
<dbReference type="PANTHER" id="PTHR11267:SF32">
    <property type="entry name" value="MAX GENE-ASSOCIATED PROTEIN"/>
    <property type="match status" value="1"/>
</dbReference>
<dbReference type="GO" id="GO:0071339">
    <property type="term" value="C:MLL1 complex"/>
    <property type="evidence" value="ECO:0007669"/>
    <property type="project" value="InterPro"/>
</dbReference>
<evidence type="ECO:0000256" key="7">
    <source>
        <dbReference type="ARBA" id="ARBA00023015"/>
    </source>
</evidence>
<dbReference type="GO" id="GO:0046983">
    <property type="term" value="F:protein dimerization activity"/>
    <property type="evidence" value="ECO:0007669"/>
    <property type="project" value="InterPro"/>
</dbReference>
<dbReference type="InterPro" id="IPR036960">
    <property type="entry name" value="T-box_sf"/>
</dbReference>
<evidence type="ECO:0000256" key="13">
    <source>
        <dbReference type="ARBA" id="ARBA00067820"/>
    </source>
</evidence>
<dbReference type="PANTHER" id="PTHR11267">
    <property type="entry name" value="T-BOX PROTEIN-RELATED"/>
    <property type="match status" value="1"/>
</dbReference>
<dbReference type="PRINTS" id="PR00937">
    <property type="entry name" value="TBOX"/>
</dbReference>
<evidence type="ECO:0000256" key="2">
    <source>
        <dbReference type="ARBA" id="ARBA00022481"/>
    </source>
</evidence>
<feature type="compositionally biased region" description="Polar residues" evidence="16">
    <location>
        <begin position="278"/>
        <end position="290"/>
    </location>
</feature>
<evidence type="ECO:0000256" key="8">
    <source>
        <dbReference type="ARBA" id="ARBA00023054"/>
    </source>
</evidence>
<feature type="compositionally biased region" description="Basic and acidic residues" evidence="16">
    <location>
        <begin position="1407"/>
        <end position="1421"/>
    </location>
</feature>
<dbReference type="OrthoDB" id="6119313at2759"/>
<name>A0A8T2K486_9PIPI</name>
<feature type="region of interest" description="Disordered" evidence="16">
    <location>
        <begin position="269"/>
        <end position="290"/>
    </location>
</feature>
<keyword evidence="10" id="KW-0804">Transcription</keyword>
<dbReference type="InterPro" id="IPR001699">
    <property type="entry name" value="TF_T-box"/>
</dbReference>
<dbReference type="InterPro" id="IPR018186">
    <property type="entry name" value="TF_T-box_CS"/>
</dbReference>
<feature type="compositionally biased region" description="Polar residues" evidence="16">
    <location>
        <begin position="2751"/>
        <end position="2762"/>
    </location>
</feature>
<evidence type="ECO:0000256" key="1">
    <source>
        <dbReference type="ARBA" id="ARBA00004123"/>
    </source>
</evidence>
<reference evidence="19" key="1">
    <citation type="thesis" date="2020" institute="ProQuest LLC" country="789 East Eisenhower Parkway, Ann Arbor, MI, USA">
        <title>Comparative Genomics and Chromosome Evolution.</title>
        <authorList>
            <person name="Mudd A.B."/>
        </authorList>
    </citation>
    <scope>NUCLEOTIDE SEQUENCE</scope>
    <source>
        <strain evidence="19">Female2</strain>
        <tissue evidence="19">Blood</tissue>
    </source>
</reference>
<dbReference type="Proteomes" id="UP000812440">
    <property type="component" value="Chromosome 8_10"/>
</dbReference>
<dbReference type="GO" id="GO:0045893">
    <property type="term" value="P:positive regulation of DNA-templated transcription"/>
    <property type="evidence" value="ECO:0007669"/>
    <property type="project" value="InterPro"/>
</dbReference>
<dbReference type="Gene3D" id="2.60.40.820">
    <property type="entry name" value="Transcription factor, T-box"/>
    <property type="match status" value="1"/>
</dbReference>
<evidence type="ECO:0000259" key="17">
    <source>
        <dbReference type="PROSITE" id="PS50252"/>
    </source>
</evidence>
<feature type="domain" description="T-box" evidence="17">
    <location>
        <begin position="79"/>
        <end position="260"/>
    </location>
</feature>
<feature type="region of interest" description="Disordered" evidence="16">
    <location>
        <begin position="1397"/>
        <end position="1436"/>
    </location>
</feature>
<dbReference type="GO" id="GO:0000785">
    <property type="term" value="C:chromatin"/>
    <property type="evidence" value="ECO:0007669"/>
    <property type="project" value="TreeGrafter"/>
</dbReference>
<proteinExistence type="predicted"/>
<keyword evidence="5" id="KW-0597">Phosphoprotein</keyword>
<dbReference type="PROSITE" id="PS01264">
    <property type="entry name" value="TBOX_2"/>
    <property type="match status" value="1"/>
</dbReference>
<evidence type="ECO:0000256" key="14">
    <source>
        <dbReference type="PROSITE-ProRule" id="PRU00201"/>
    </source>
</evidence>
<dbReference type="CDD" id="cd20195">
    <property type="entry name" value="T-box_MGA-like"/>
    <property type="match status" value="1"/>
</dbReference>
<dbReference type="FunFam" id="2.60.40.820:FF:000009">
    <property type="entry name" value="MAX gene-associated protein isoform X1"/>
    <property type="match status" value="1"/>
</dbReference>
<dbReference type="CDD" id="cd18911">
    <property type="entry name" value="bHLHzip_MGA"/>
    <property type="match status" value="1"/>
</dbReference>
<organism evidence="19 20">
    <name type="scientific">Hymenochirus boettgeri</name>
    <name type="common">Congo dwarf clawed frog</name>
    <dbReference type="NCBI Taxonomy" id="247094"/>
    <lineage>
        <taxon>Eukaryota</taxon>
        <taxon>Metazoa</taxon>
        <taxon>Chordata</taxon>
        <taxon>Craniata</taxon>
        <taxon>Vertebrata</taxon>
        <taxon>Euteleostomi</taxon>
        <taxon>Amphibia</taxon>
        <taxon>Batrachia</taxon>
        <taxon>Anura</taxon>
        <taxon>Pipoidea</taxon>
        <taxon>Pipidae</taxon>
        <taxon>Pipinae</taxon>
        <taxon>Hymenochirus</taxon>
    </lineage>
</organism>
<evidence type="ECO:0000256" key="16">
    <source>
        <dbReference type="SAM" id="MobiDB-lite"/>
    </source>
</evidence>
<dbReference type="GO" id="GO:0000978">
    <property type="term" value="F:RNA polymerase II cis-regulatory region sequence-specific DNA binding"/>
    <property type="evidence" value="ECO:0007669"/>
    <property type="project" value="InterPro"/>
</dbReference>
<feature type="region of interest" description="Disordered" evidence="16">
    <location>
        <begin position="2511"/>
        <end position="2556"/>
    </location>
</feature>
<evidence type="ECO:0000313" key="19">
    <source>
        <dbReference type="EMBL" id="KAG8449441.1"/>
    </source>
</evidence>
<dbReference type="InterPro" id="IPR032060">
    <property type="entry name" value="MGA_dom"/>
</dbReference>
<comment type="subcellular location">
    <subcellularLocation>
        <location evidence="1 14">Nucleus</location>
    </subcellularLocation>
</comment>
<feature type="region of interest" description="Disordered" evidence="16">
    <location>
        <begin position="2743"/>
        <end position="2762"/>
    </location>
</feature>
<gene>
    <name evidence="19" type="ORF">GDO86_016191</name>
</gene>
<dbReference type="EMBL" id="JAACNH010000003">
    <property type="protein sequence ID" value="KAG8449441.1"/>
    <property type="molecule type" value="Genomic_DNA"/>
</dbReference>
<keyword evidence="3" id="KW-0678">Repressor</keyword>
<comment type="caution">
    <text evidence="19">The sequence shown here is derived from an EMBL/GenBank/DDBJ whole genome shotgun (WGS) entry which is preliminary data.</text>
</comment>
<dbReference type="PROSITE" id="PS50888">
    <property type="entry name" value="BHLH"/>
    <property type="match status" value="1"/>
</dbReference>
<keyword evidence="8 15" id="KW-0175">Coiled coil</keyword>
<evidence type="ECO:0000256" key="4">
    <source>
        <dbReference type="ARBA" id="ARBA00022499"/>
    </source>
</evidence>
<evidence type="ECO:0000256" key="15">
    <source>
        <dbReference type="SAM" id="Coils"/>
    </source>
</evidence>
<keyword evidence="4" id="KW-1017">Isopeptide bond</keyword>
<dbReference type="PROSITE" id="PS50252">
    <property type="entry name" value="TBOX_3"/>
    <property type="match status" value="1"/>
</dbReference>
<evidence type="ECO:0000259" key="18">
    <source>
        <dbReference type="PROSITE" id="PS50888"/>
    </source>
</evidence>
<keyword evidence="9 14" id="KW-0238">DNA-binding</keyword>
<evidence type="ECO:0000256" key="9">
    <source>
        <dbReference type="ARBA" id="ARBA00023125"/>
    </source>
</evidence>
<dbReference type="SMART" id="SM00425">
    <property type="entry name" value="TBOX"/>
    <property type="match status" value="1"/>
</dbReference>
<evidence type="ECO:0000256" key="5">
    <source>
        <dbReference type="ARBA" id="ARBA00022553"/>
    </source>
</evidence>
<dbReference type="Gene3D" id="4.10.280.10">
    <property type="entry name" value="Helix-loop-helix DNA-binding domain"/>
    <property type="match status" value="1"/>
</dbReference>
<keyword evidence="20" id="KW-1185">Reference proteome</keyword>
<accession>A0A8T2K486</accession>
<feature type="domain" description="BHLH" evidence="18">
    <location>
        <begin position="2151"/>
        <end position="2202"/>
    </location>
</feature>
<dbReference type="InterPro" id="IPR011598">
    <property type="entry name" value="bHLH_dom"/>
</dbReference>
<evidence type="ECO:0000256" key="6">
    <source>
        <dbReference type="ARBA" id="ARBA00022843"/>
    </source>
</evidence>
<dbReference type="SUPFAM" id="SSF47459">
    <property type="entry name" value="HLH, helix-loop-helix DNA-binding domain"/>
    <property type="match status" value="1"/>
</dbReference>
<protein>
    <recommendedName>
        <fullName evidence="13">MAX gene-associated protein</fullName>
    </recommendedName>
</protein>
<dbReference type="InterPro" id="IPR008967">
    <property type="entry name" value="p53-like_TF_DNA-bd_sf"/>
</dbReference>
<feature type="compositionally biased region" description="Polar residues" evidence="16">
    <location>
        <begin position="2608"/>
        <end position="2618"/>
    </location>
</feature>
<dbReference type="Pfam" id="PF00907">
    <property type="entry name" value="T-box"/>
    <property type="match status" value="1"/>
</dbReference>
<keyword evidence="2" id="KW-0488">Methylation</keyword>
<evidence type="ECO:0000313" key="20">
    <source>
        <dbReference type="Proteomes" id="UP000812440"/>
    </source>
</evidence>
<evidence type="ECO:0000256" key="12">
    <source>
        <dbReference type="ARBA" id="ARBA00059348"/>
    </source>
</evidence>
<feature type="coiled-coil region" evidence="15">
    <location>
        <begin position="2244"/>
        <end position="2271"/>
    </location>
</feature>
<evidence type="ECO:0000256" key="11">
    <source>
        <dbReference type="ARBA" id="ARBA00023242"/>
    </source>
</evidence>
<dbReference type="SMART" id="SM00353">
    <property type="entry name" value="HLH"/>
    <property type="match status" value="1"/>
</dbReference>
<dbReference type="SUPFAM" id="SSF49417">
    <property type="entry name" value="p53-like transcription factors"/>
    <property type="match status" value="1"/>
</dbReference>
<evidence type="ECO:0000256" key="3">
    <source>
        <dbReference type="ARBA" id="ARBA00022491"/>
    </source>
</evidence>
<dbReference type="InterPro" id="IPR046360">
    <property type="entry name" value="T-box_DNA-bd"/>
</dbReference>